<dbReference type="InterPro" id="IPR036420">
    <property type="entry name" value="BRCT_dom_sf"/>
</dbReference>
<name>A0A835T9Q7_9CHLO</name>
<evidence type="ECO:0000256" key="10">
    <source>
        <dbReference type="ARBA" id="ARBA00023204"/>
    </source>
</evidence>
<feature type="compositionally biased region" description="Low complexity" evidence="13">
    <location>
        <begin position="978"/>
        <end position="988"/>
    </location>
</feature>
<feature type="domain" description="RING-type" evidence="14">
    <location>
        <begin position="21"/>
        <end position="61"/>
    </location>
</feature>
<dbReference type="AlphaFoldDB" id="A0A835T9Q7"/>
<feature type="region of interest" description="Disordered" evidence="13">
    <location>
        <begin position="731"/>
        <end position="838"/>
    </location>
</feature>
<dbReference type="InterPro" id="IPR031099">
    <property type="entry name" value="BRCA1-associated"/>
</dbReference>
<feature type="domain" description="BRCT" evidence="15">
    <location>
        <begin position="1073"/>
        <end position="1134"/>
    </location>
</feature>
<dbReference type="InterPro" id="IPR013083">
    <property type="entry name" value="Znf_RING/FYVE/PHD"/>
</dbReference>
<feature type="compositionally biased region" description="Basic and acidic residues" evidence="13">
    <location>
        <begin position="629"/>
        <end position="646"/>
    </location>
</feature>
<keyword evidence="10" id="KW-0234">DNA repair</keyword>
<evidence type="ECO:0000259" key="15">
    <source>
        <dbReference type="PROSITE" id="PS50172"/>
    </source>
</evidence>
<feature type="compositionally biased region" description="Basic and acidic residues" evidence="13">
    <location>
        <begin position="961"/>
        <end position="970"/>
    </location>
</feature>
<keyword evidence="11" id="KW-0539">Nucleus</keyword>
<evidence type="ECO:0000256" key="13">
    <source>
        <dbReference type="SAM" id="MobiDB-lite"/>
    </source>
</evidence>
<protein>
    <recommendedName>
        <fullName evidence="4">RanBP-type and C3HC4-type zinc finger-containing protein 1</fullName>
        <ecNumber evidence="3">2.3.2.31</ecNumber>
    </recommendedName>
</protein>
<dbReference type="InterPro" id="IPR001841">
    <property type="entry name" value="Znf_RING"/>
</dbReference>
<dbReference type="SUPFAM" id="SSF52113">
    <property type="entry name" value="BRCT domain"/>
    <property type="match status" value="1"/>
</dbReference>
<feature type="compositionally biased region" description="Basic and acidic residues" evidence="13">
    <location>
        <begin position="162"/>
        <end position="173"/>
    </location>
</feature>
<dbReference type="GO" id="GO:0005634">
    <property type="term" value="C:nucleus"/>
    <property type="evidence" value="ECO:0007669"/>
    <property type="project" value="UniProtKB-SubCell"/>
</dbReference>
<dbReference type="InterPro" id="IPR001357">
    <property type="entry name" value="BRCT_dom"/>
</dbReference>
<feature type="compositionally biased region" description="Low complexity" evidence="13">
    <location>
        <begin position="439"/>
        <end position="453"/>
    </location>
</feature>
<feature type="region of interest" description="Disordered" evidence="13">
    <location>
        <begin position="1032"/>
        <end position="1063"/>
    </location>
</feature>
<feature type="region of interest" description="Disordered" evidence="13">
    <location>
        <begin position="127"/>
        <end position="313"/>
    </location>
</feature>
<dbReference type="PANTHER" id="PTHR13763:SF0">
    <property type="entry name" value="BREAST CANCER TYPE 1 SUSCEPTIBILITY PROTEIN"/>
    <property type="match status" value="1"/>
</dbReference>
<keyword evidence="8 12" id="KW-0863">Zinc-finger</keyword>
<evidence type="ECO:0000259" key="16">
    <source>
        <dbReference type="PROSITE" id="PS50199"/>
    </source>
</evidence>
<evidence type="ECO:0000256" key="6">
    <source>
        <dbReference type="ARBA" id="ARBA00022737"/>
    </source>
</evidence>
<gene>
    <name evidence="17" type="ORF">HYH02_012151</name>
</gene>
<dbReference type="SUPFAM" id="SSF90209">
    <property type="entry name" value="Ran binding protein zinc finger-like"/>
    <property type="match status" value="1"/>
</dbReference>
<dbReference type="Gene3D" id="4.10.1060.10">
    <property type="entry name" value="Zinc finger, RanBP2-type"/>
    <property type="match status" value="1"/>
</dbReference>
<dbReference type="GO" id="GO:0000724">
    <property type="term" value="P:double-strand break repair via homologous recombination"/>
    <property type="evidence" value="ECO:0007669"/>
    <property type="project" value="TreeGrafter"/>
</dbReference>
<evidence type="ECO:0000256" key="4">
    <source>
        <dbReference type="ARBA" id="ARBA00017887"/>
    </source>
</evidence>
<evidence type="ECO:0000313" key="18">
    <source>
        <dbReference type="Proteomes" id="UP000613740"/>
    </source>
</evidence>
<dbReference type="Proteomes" id="UP000613740">
    <property type="component" value="Unassembled WGS sequence"/>
</dbReference>
<dbReference type="PROSITE" id="PS00518">
    <property type="entry name" value="ZF_RING_1"/>
    <property type="match status" value="1"/>
</dbReference>
<dbReference type="GO" id="GO:0045944">
    <property type="term" value="P:positive regulation of transcription by RNA polymerase II"/>
    <property type="evidence" value="ECO:0007669"/>
    <property type="project" value="TreeGrafter"/>
</dbReference>
<dbReference type="OrthoDB" id="1720776at2759"/>
<keyword evidence="6" id="KW-0677">Repeat</keyword>
<dbReference type="EC" id="2.3.2.31" evidence="3"/>
<feature type="domain" description="RanBP2-type" evidence="16">
    <location>
        <begin position="473"/>
        <end position="502"/>
    </location>
</feature>
<dbReference type="PROSITE" id="PS50172">
    <property type="entry name" value="BRCT"/>
    <property type="match status" value="2"/>
</dbReference>
<feature type="compositionally biased region" description="Low complexity" evidence="13">
    <location>
        <begin position="773"/>
        <end position="788"/>
    </location>
</feature>
<dbReference type="Pfam" id="PF13445">
    <property type="entry name" value="zf-RING_UBOX"/>
    <property type="match status" value="1"/>
</dbReference>
<evidence type="ECO:0000259" key="14">
    <source>
        <dbReference type="PROSITE" id="PS50089"/>
    </source>
</evidence>
<proteinExistence type="predicted"/>
<dbReference type="PROSITE" id="PS50199">
    <property type="entry name" value="ZF_RANBP2_2"/>
    <property type="match status" value="1"/>
</dbReference>
<comment type="subcellular location">
    <subcellularLocation>
        <location evidence="2">Nucleus</location>
    </subcellularLocation>
</comment>
<dbReference type="SMART" id="SM00184">
    <property type="entry name" value="RING"/>
    <property type="match status" value="1"/>
</dbReference>
<dbReference type="EMBL" id="JAEHOD010000055">
    <property type="protein sequence ID" value="KAG2434955.1"/>
    <property type="molecule type" value="Genomic_DNA"/>
</dbReference>
<feature type="compositionally biased region" description="Low complexity" evidence="13">
    <location>
        <begin position="1045"/>
        <end position="1062"/>
    </location>
</feature>
<dbReference type="Pfam" id="PF00533">
    <property type="entry name" value="BRCT"/>
    <property type="match status" value="1"/>
</dbReference>
<organism evidence="17 18">
    <name type="scientific">Chlamydomonas schloesseri</name>
    <dbReference type="NCBI Taxonomy" id="2026947"/>
    <lineage>
        <taxon>Eukaryota</taxon>
        <taxon>Viridiplantae</taxon>
        <taxon>Chlorophyta</taxon>
        <taxon>core chlorophytes</taxon>
        <taxon>Chlorophyceae</taxon>
        <taxon>CS clade</taxon>
        <taxon>Chlamydomonadales</taxon>
        <taxon>Chlamydomonadaceae</taxon>
        <taxon>Chlamydomonas</taxon>
    </lineage>
</organism>
<keyword evidence="9" id="KW-0862">Zinc</keyword>
<sequence length="1139" mass="112003">MGDVTAEIESRIYELGKTLRCPICLSIMDQPARLPCLHYFCWGCITHNVKPRGEVICPSCRDRSNRRDIQEDSLLATFARRYGQIEAALGKTLHLSQLPPLEPLGPLMALPAMGAADGEAGAVDATGTDMAEGRKGKQRKRGEQQLLQRKEAAQAQAQDSGIDEKQQPEEQRKNGASAEQEQQEKKATKVATSQAPRCEAKRAKATAGTGRAAGRQGAKGRSVAVPDRDQAGEPPAQPELQQALKSATAATTARVEATAPATGGRLFGFLDPTGEDRSPEDTRTTALTCEHRGHGEAPGSVHNGRGAAAAGGRGQAGAITKPAAIDDVWQSLIASQHQQAPAVPAGAESAADGAGVGIGAAAAATGAETSAAAQDEAGLARCRAAVALVPGQTPAPAGGLLRVLRGSAAVRSPAAGGPHAATTISAAGEADRAEGLATGATTGDAAAGSGAATIDGERGSGGDGGGGRRVPSRLQPWACGACTFENLAGAKKCRMCRTLKPPTASKGGSGPAGAASPSQPYGGDESSGAAAEPTSGKRPVAVAPAAAVPTGAAGTARANNAAGGGEAAWPEAKRKKTAAMAGGAKVGAGAEAGAAARRASAPSRAALPSALAEAANGRPGGQDGVAAGKENKLPDKEGNEAARADKTTAGAGAGAENGSGKRRRASAPAASGRPGAAAPVTTATDTATAAVALTSGVLTAAVGKAAATTMTAGPAGAGGAGGVLADTAADRRRKSVPVTSLARGAGAAGGAGCMVTPRPPLPSAAGPAGGRKSGATAGVAGAAAVGVSSRKKPRVSPPAAARDAGTASPSGDAAGGTGDCTQQQATQTTHRGGGCGSAAAGGRWSVPCPGWVLLGSGLEEGPGGKGMVRKLAAAAGAKVVDAVGPTVTHVLCGTDGSRRARRTFKYLMGVANGCWVLDVGWAAACLSAGAPVPEGDWQVVGDQGGGACGAPEARRRRLLRHQSEQDEEAVRSAVPDGTAPSSATTSTAASCEPLLHHARVYLQVSAAAREEVSALVRALGATLLSKLPVAPLTSASSSAPPPSTGGPQVAPADAEGAMAADARSPAATLPDPLILVDPDAAATAARGGGGAAARQLSALSSLAAALAGVPLVSYRWLHDSAGSYSLMPLAGYVVSAQRQ</sequence>
<evidence type="ECO:0000256" key="2">
    <source>
        <dbReference type="ARBA" id="ARBA00004123"/>
    </source>
</evidence>
<accession>A0A835T9Q7</accession>
<evidence type="ECO:0000256" key="3">
    <source>
        <dbReference type="ARBA" id="ARBA00012251"/>
    </source>
</evidence>
<dbReference type="InterPro" id="IPR017907">
    <property type="entry name" value="Znf_RING_CS"/>
</dbReference>
<feature type="compositionally biased region" description="Polar residues" evidence="13">
    <location>
        <begin position="819"/>
        <end position="830"/>
    </location>
</feature>
<feature type="region of interest" description="Disordered" evidence="13">
    <location>
        <begin position="614"/>
        <end position="681"/>
    </location>
</feature>
<keyword evidence="18" id="KW-1185">Reference proteome</keyword>
<evidence type="ECO:0000256" key="8">
    <source>
        <dbReference type="ARBA" id="ARBA00022771"/>
    </source>
</evidence>
<reference evidence="17" key="1">
    <citation type="journal article" date="2020" name="bioRxiv">
        <title>Comparative genomics of Chlamydomonas.</title>
        <authorList>
            <person name="Craig R.J."/>
            <person name="Hasan A.R."/>
            <person name="Ness R.W."/>
            <person name="Keightley P.D."/>
        </authorList>
    </citation>
    <scope>NUCLEOTIDE SEQUENCE</scope>
    <source>
        <strain evidence="17">CCAP 11/173</strain>
    </source>
</reference>
<dbReference type="Gene3D" id="3.30.40.10">
    <property type="entry name" value="Zinc/RING finger domain, C3HC4 (zinc finger)"/>
    <property type="match status" value="1"/>
</dbReference>
<comment type="caution">
    <text evidence="17">The sequence shown here is derived from an EMBL/GenBank/DDBJ whole genome shotgun (WGS) entry which is preliminary data.</text>
</comment>
<dbReference type="GO" id="GO:0061630">
    <property type="term" value="F:ubiquitin protein ligase activity"/>
    <property type="evidence" value="ECO:0007669"/>
    <property type="project" value="UniProtKB-EC"/>
</dbReference>
<evidence type="ECO:0000313" key="17">
    <source>
        <dbReference type="EMBL" id="KAG2434955.1"/>
    </source>
</evidence>
<feature type="region of interest" description="Disordered" evidence="13">
    <location>
        <begin position="501"/>
        <end position="540"/>
    </location>
</feature>
<comment type="catalytic activity">
    <reaction evidence="1">
        <text>[E2 ubiquitin-conjugating enzyme]-S-ubiquitinyl-L-cysteine + [acceptor protein]-L-lysine = [E2 ubiquitin-conjugating enzyme]-L-cysteine + [acceptor protein]-N(6)-ubiquitinyl-L-lysine.</text>
        <dbReference type="EC" id="2.3.2.31"/>
    </reaction>
</comment>
<dbReference type="InterPro" id="IPR036443">
    <property type="entry name" value="Znf_RanBP2_sf"/>
</dbReference>
<evidence type="ECO:0000256" key="5">
    <source>
        <dbReference type="ARBA" id="ARBA00022723"/>
    </source>
</evidence>
<feature type="compositionally biased region" description="Low complexity" evidence="13">
    <location>
        <begin position="501"/>
        <end position="518"/>
    </location>
</feature>
<feature type="region of interest" description="Disordered" evidence="13">
    <location>
        <begin position="555"/>
        <end position="576"/>
    </location>
</feature>
<feature type="domain" description="BRCT" evidence="15">
    <location>
        <begin position="868"/>
        <end position="939"/>
    </location>
</feature>
<evidence type="ECO:0000256" key="7">
    <source>
        <dbReference type="ARBA" id="ARBA00022763"/>
    </source>
</evidence>
<dbReference type="SMART" id="SM00547">
    <property type="entry name" value="ZnF_RBZ"/>
    <property type="match status" value="1"/>
</dbReference>
<keyword evidence="7" id="KW-0227">DNA damage</keyword>
<feature type="compositionally biased region" description="Low complexity" evidence="13">
    <location>
        <begin position="247"/>
        <end position="262"/>
    </location>
</feature>
<feature type="compositionally biased region" description="Low complexity" evidence="13">
    <location>
        <begin position="205"/>
        <end position="221"/>
    </location>
</feature>
<dbReference type="PROSITE" id="PS50089">
    <property type="entry name" value="ZF_RING_2"/>
    <property type="match status" value="1"/>
</dbReference>
<dbReference type="InterPro" id="IPR027370">
    <property type="entry name" value="Znf-RING_euk"/>
</dbReference>
<evidence type="ECO:0000256" key="12">
    <source>
        <dbReference type="PROSITE-ProRule" id="PRU00322"/>
    </source>
</evidence>
<dbReference type="Gene3D" id="3.40.50.10190">
    <property type="entry name" value="BRCT domain"/>
    <property type="match status" value="1"/>
</dbReference>
<evidence type="ECO:0000256" key="11">
    <source>
        <dbReference type="ARBA" id="ARBA00023242"/>
    </source>
</evidence>
<feature type="compositionally biased region" description="Low complexity" evidence="13">
    <location>
        <begin position="666"/>
        <end position="681"/>
    </location>
</feature>
<dbReference type="CDD" id="cd17734">
    <property type="entry name" value="BRCT_Bard1_rpt1"/>
    <property type="match status" value="1"/>
</dbReference>
<dbReference type="GO" id="GO:0008270">
    <property type="term" value="F:zinc ion binding"/>
    <property type="evidence" value="ECO:0007669"/>
    <property type="project" value="UniProtKB-KW"/>
</dbReference>
<feature type="compositionally biased region" description="Basic and acidic residues" evidence="13">
    <location>
        <begin position="274"/>
        <end position="295"/>
    </location>
</feature>
<dbReference type="InterPro" id="IPR001876">
    <property type="entry name" value="Znf_RanBP2"/>
</dbReference>
<feature type="region of interest" description="Disordered" evidence="13">
    <location>
        <begin position="960"/>
        <end position="988"/>
    </location>
</feature>
<dbReference type="SUPFAM" id="SSF57850">
    <property type="entry name" value="RING/U-box"/>
    <property type="match status" value="1"/>
</dbReference>
<evidence type="ECO:0000256" key="1">
    <source>
        <dbReference type="ARBA" id="ARBA00001798"/>
    </source>
</evidence>
<dbReference type="PROSITE" id="PS01358">
    <property type="entry name" value="ZF_RANBP2_1"/>
    <property type="match status" value="1"/>
</dbReference>
<dbReference type="PANTHER" id="PTHR13763">
    <property type="entry name" value="BREAST CANCER TYPE 1 SUSCEPTIBILITY PROTEIN BRCA1"/>
    <property type="match status" value="1"/>
</dbReference>
<feature type="region of interest" description="Disordered" evidence="13">
    <location>
        <begin position="439"/>
        <end position="469"/>
    </location>
</feature>
<evidence type="ECO:0000256" key="9">
    <source>
        <dbReference type="ARBA" id="ARBA00022833"/>
    </source>
</evidence>
<keyword evidence="5" id="KW-0479">Metal-binding</keyword>
<dbReference type="SMART" id="SM00292">
    <property type="entry name" value="BRCT"/>
    <property type="match status" value="2"/>
</dbReference>